<dbReference type="OrthoDB" id="2989832at2"/>
<reference evidence="2" key="2">
    <citation type="submission" date="2015-06" db="EMBL/GenBank/DDBJ databases">
        <title>Genome Sequence of Bacillus endophyticus and Analysis of its Companion Mechanism in the Ketogulonigenium vulgare-Bacillus strain Consortium.</title>
        <authorList>
            <person name="Jia N."/>
            <person name="Du J."/>
            <person name="Ding M.-Z."/>
            <person name="Gao F."/>
            <person name="Yuan Y.-J."/>
        </authorList>
    </citation>
    <scope>NUCLEOTIDE SEQUENCE [LARGE SCALE GENOMIC DNA]</scope>
    <source>
        <strain evidence="2">Hbe603</strain>
    </source>
</reference>
<evidence type="ECO:0000313" key="1">
    <source>
        <dbReference type="EMBL" id="AKO94435.1"/>
    </source>
</evidence>
<organism evidence="1 2">
    <name type="scientific">Priestia filamentosa</name>
    <dbReference type="NCBI Taxonomy" id="1402861"/>
    <lineage>
        <taxon>Bacteria</taxon>
        <taxon>Bacillati</taxon>
        <taxon>Bacillota</taxon>
        <taxon>Bacilli</taxon>
        <taxon>Bacillales</taxon>
        <taxon>Bacillaceae</taxon>
        <taxon>Priestia</taxon>
    </lineage>
</organism>
<dbReference type="KEGG" id="beo:BEH_21435"/>
<reference evidence="1 2" key="1">
    <citation type="journal article" date="2015" name="PLoS ONE">
        <title>Genome Sequence of Bacillus endophyticus and Analysis of Its Companion Mechanism in the Ketogulonigenium vulgare-Bacillus Strain Consortium.</title>
        <authorList>
            <person name="Jia N."/>
            <person name="Du J."/>
            <person name="Ding M.Z."/>
            <person name="Gao F."/>
            <person name="Yuan Y.J."/>
        </authorList>
    </citation>
    <scope>NUCLEOTIDE SEQUENCE [LARGE SCALE GENOMIC DNA]</scope>
    <source>
        <strain evidence="1 2">Hbe603</strain>
    </source>
</reference>
<dbReference type="eggNOG" id="COG5584">
    <property type="taxonomic scope" value="Bacteria"/>
</dbReference>
<dbReference type="PATRIC" id="fig|135735.6.peg.4535"/>
<accession>A0A1X7CQZ9</accession>
<name>A0A0H4KLH4_9BACI</name>
<keyword evidence="2" id="KW-1185">Reference proteome</keyword>
<gene>
    <name evidence="1" type="ORF">BEH_21435</name>
</gene>
<protein>
    <submittedName>
        <fullName evidence="1">Uncharacterized protein</fullName>
    </submittedName>
</protein>
<dbReference type="EMBL" id="CP011974">
    <property type="protein sequence ID" value="AKO94435.1"/>
    <property type="molecule type" value="Genomic_DNA"/>
</dbReference>
<proteinExistence type="predicted"/>
<sequence>MNWKSLAIGLAAGAAGTYLLQRTCEQKMDAEKALETVKRVFKQNGTVSGSWIETTKKTFHKDELFFEGYQGGITRSKNGLQEHYEFFVDSVTGSLIEFKKIG</sequence>
<dbReference type="AlphaFoldDB" id="A0A0H4KLH4"/>
<accession>A0A0H4KLH4</accession>
<dbReference type="RefSeq" id="WP_019391156.1">
    <property type="nucleotide sequence ID" value="NZ_ALIM01000014.1"/>
</dbReference>
<dbReference type="Proteomes" id="UP000036202">
    <property type="component" value="Chromosome"/>
</dbReference>
<evidence type="ECO:0000313" key="2">
    <source>
        <dbReference type="Proteomes" id="UP000036202"/>
    </source>
</evidence>
<dbReference type="GeneID" id="93699590"/>